<organism evidence="1 2">
    <name type="scientific">Hamiltosporidium tvaerminnensis</name>
    <dbReference type="NCBI Taxonomy" id="1176355"/>
    <lineage>
        <taxon>Eukaryota</taxon>
        <taxon>Fungi</taxon>
        <taxon>Fungi incertae sedis</taxon>
        <taxon>Microsporidia</taxon>
        <taxon>Dubosqiidae</taxon>
        <taxon>Hamiltosporidium</taxon>
    </lineage>
</organism>
<dbReference type="AlphaFoldDB" id="A0A4Q9LVZ2"/>
<proteinExistence type="predicted"/>
<sequence>MSLVFWIYIVSCSRVINIIRNGSRFRNLHRSNRFTSLSKNELSANEKSNIDETKKPASLAAKEIDPVYKSLHEIKLLHKNVTKNINFIPSDNERILPYLRFNIKCILKKERKNSKNYLEDCDFENQFLKVAYPSRLYVEKDLDLYNSSTKELFRRKRSVSIKPRILSKMINTFFEKSQDESFNVSNRNAYDFFDFKKSETLMNIKNAISDTENRLAQNGTSDSLKWARFFQDSEIENLFIFYLLLVKYSNKKQNMDEFLSKNNLDLDVIQSKIEEIKSSHFDGFDFTETFDLNFYDYNYFFDASSEFYEDSLKLLAKNFQAINYDQFGNMNESFLSEDKFNDVFKKKIYDHKIPLDFLTCLRIKKETTDILIKRLFLEVQTVEMIMKLYDTLFLVYSYQRTQMDYVQVANFIIFFAKDIVKLFEHEKNELTVFLTLICNLRNFSSSCAEIASFSDKPVKTYVNLSVIAMFSQLKIEDQNDVVIAALRNEILENFFVRYLYGRNTWLNNIMRQESASKIFFEFKYIEHLFCRFGIYSSKNENYCSRLFKYLLNNNIYISEIFDRDELLDVIRLLRSNIVFGINSYECGELIRIIEYFLEHESFF</sequence>
<evidence type="ECO:0000313" key="2">
    <source>
        <dbReference type="Proteomes" id="UP000292282"/>
    </source>
</evidence>
<reference evidence="1 2" key="1">
    <citation type="submission" date="2017-12" db="EMBL/GenBank/DDBJ databases">
        <authorList>
            <person name="Pombert J.-F."/>
            <person name="Haag K.L."/>
            <person name="Ebert D."/>
        </authorList>
    </citation>
    <scope>NUCLEOTIDE SEQUENCE [LARGE SCALE GENOMIC DNA]</scope>
    <source>
        <strain evidence="1">IL-G-3</strain>
    </source>
</reference>
<dbReference type="Proteomes" id="UP000292282">
    <property type="component" value="Unassembled WGS sequence"/>
</dbReference>
<protein>
    <submittedName>
        <fullName evidence="1">Uncharacterized protein</fullName>
    </submittedName>
</protein>
<accession>A0A4Q9LVZ2</accession>
<name>A0A4Q9LVZ2_9MICR</name>
<dbReference type="VEuPathDB" id="MicrosporidiaDB:CWI38_0593p0020"/>
<keyword evidence="2" id="KW-1185">Reference proteome</keyword>
<dbReference type="EMBL" id="PITK01000593">
    <property type="protein sequence ID" value="TBU12893.1"/>
    <property type="molecule type" value="Genomic_DNA"/>
</dbReference>
<evidence type="ECO:0000313" key="1">
    <source>
        <dbReference type="EMBL" id="TBU12893.1"/>
    </source>
</evidence>
<comment type="caution">
    <text evidence="1">The sequence shown here is derived from an EMBL/GenBank/DDBJ whole genome shotgun (WGS) entry which is preliminary data.</text>
</comment>
<gene>
    <name evidence="1" type="ORF">CWI38_0593p0020</name>
</gene>